<evidence type="ECO:0000313" key="2">
    <source>
        <dbReference type="EMBL" id="JAD35050.1"/>
    </source>
</evidence>
<reference evidence="2" key="1">
    <citation type="submission" date="2014-09" db="EMBL/GenBank/DDBJ databases">
        <authorList>
            <person name="Magalhaes I.L.F."/>
            <person name="Oliveira U."/>
            <person name="Santos F.R."/>
            <person name="Vidigal T.H.D.A."/>
            <person name="Brescovit A.D."/>
            <person name="Santos A.J."/>
        </authorList>
    </citation>
    <scope>NUCLEOTIDE SEQUENCE</scope>
    <source>
        <tissue evidence="2">Shoot tissue taken approximately 20 cm above the soil surface</tissue>
    </source>
</reference>
<organism evidence="2">
    <name type="scientific">Arundo donax</name>
    <name type="common">Giant reed</name>
    <name type="synonym">Donax arundinaceus</name>
    <dbReference type="NCBI Taxonomy" id="35708"/>
    <lineage>
        <taxon>Eukaryota</taxon>
        <taxon>Viridiplantae</taxon>
        <taxon>Streptophyta</taxon>
        <taxon>Embryophyta</taxon>
        <taxon>Tracheophyta</taxon>
        <taxon>Spermatophyta</taxon>
        <taxon>Magnoliopsida</taxon>
        <taxon>Liliopsida</taxon>
        <taxon>Poales</taxon>
        <taxon>Poaceae</taxon>
        <taxon>PACMAD clade</taxon>
        <taxon>Arundinoideae</taxon>
        <taxon>Arundineae</taxon>
        <taxon>Arundo</taxon>
    </lineage>
</organism>
<sequence>MKMIAQQQQQQPIPHNRSKPPSKIRQSQPRARQHLASHPHPAPRT</sequence>
<feature type="compositionally biased region" description="Low complexity" evidence="1">
    <location>
        <begin position="1"/>
        <end position="11"/>
    </location>
</feature>
<dbReference type="AlphaFoldDB" id="A0A0A8ZE78"/>
<feature type="compositionally biased region" description="Basic residues" evidence="1">
    <location>
        <begin position="31"/>
        <end position="45"/>
    </location>
</feature>
<reference evidence="2" key="2">
    <citation type="journal article" date="2015" name="Data Brief">
        <title>Shoot transcriptome of the giant reed, Arundo donax.</title>
        <authorList>
            <person name="Barrero R.A."/>
            <person name="Guerrero F.D."/>
            <person name="Moolhuijzen P."/>
            <person name="Goolsby J.A."/>
            <person name="Tidwell J."/>
            <person name="Bellgard S.E."/>
            <person name="Bellgard M.I."/>
        </authorList>
    </citation>
    <scope>NUCLEOTIDE SEQUENCE</scope>
    <source>
        <tissue evidence="2">Shoot tissue taken approximately 20 cm above the soil surface</tissue>
    </source>
</reference>
<evidence type="ECO:0000256" key="1">
    <source>
        <dbReference type="SAM" id="MobiDB-lite"/>
    </source>
</evidence>
<name>A0A0A8ZE78_ARUDO</name>
<dbReference type="EMBL" id="GBRH01262845">
    <property type="protein sequence ID" value="JAD35050.1"/>
    <property type="molecule type" value="Transcribed_RNA"/>
</dbReference>
<feature type="region of interest" description="Disordered" evidence="1">
    <location>
        <begin position="1"/>
        <end position="45"/>
    </location>
</feature>
<protein>
    <submittedName>
        <fullName evidence="2">Uncharacterized protein</fullName>
    </submittedName>
</protein>
<proteinExistence type="predicted"/>
<accession>A0A0A8ZE78</accession>